<keyword evidence="6" id="KW-1133">Transmembrane helix</keyword>
<dbReference type="Gene3D" id="6.10.340.10">
    <property type="match status" value="1"/>
</dbReference>
<keyword evidence="3" id="KW-0488">Methylation</keyword>
<dbReference type="CDD" id="cd06225">
    <property type="entry name" value="HAMP"/>
    <property type="match status" value="1"/>
</dbReference>
<dbReference type="PROSITE" id="PS50885">
    <property type="entry name" value="HAMP"/>
    <property type="match status" value="1"/>
</dbReference>
<evidence type="ECO:0000256" key="8">
    <source>
        <dbReference type="ARBA" id="ARBA00023224"/>
    </source>
</evidence>
<dbReference type="Proteomes" id="UP000597507">
    <property type="component" value="Unassembled WGS sequence"/>
</dbReference>
<accession>A0A8J2Z8U6</accession>
<evidence type="ECO:0000256" key="10">
    <source>
        <dbReference type="PROSITE-ProRule" id="PRU00284"/>
    </source>
</evidence>
<dbReference type="Pfam" id="PF00672">
    <property type="entry name" value="HAMP"/>
    <property type="match status" value="1"/>
</dbReference>
<dbReference type="InterPro" id="IPR003122">
    <property type="entry name" value="Tar_rcpt_lig-bd"/>
</dbReference>
<comment type="subcellular location">
    <subcellularLocation>
        <location evidence="1">Cell membrane</location>
        <topology evidence="1">Multi-pass membrane protein</topology>
    </subcellularLocation>
</comment>
<dbReference type="SMART" id="SM00304">
    <property type="entry name" value="HAMP"/>
    <property type="match status" value="1"/>
</dbReference>
<keyword evidence="15" id="KW-1185">Reference proteome</keyword>
<evidence type="ECO:0000256" key="9">
    <source>
        <dbReference type="ARBA" id="ARBA00029447"/>
    </source>
</evidence>
<evidence type="ECO:0000313" key="15">
    <source>
        <dbReference type="Proteomes" id="UP000597507"/>
    </source>
</evidence>
<organism evidence="14 15">
    <name type="scientific">Caldovatus sediminis</name>
    <dbReference type="NCBI Taxonomy" id="2041189"/>
    <lineage>
        <taxon>Bacteria</taxon>
        <taxon>Pseudomonadati</taxon>
        <taxon>Pseudomonadota</taxon>
        <taxon>Alphaproteobacteria</taxon>
        <taxon>Acetobacterales</taxon>
        <taxon>Roseomonadaceae</taxon>
        <taxon>Caldovatus</taxon>
    </lineage>
</organism>
<dbReference type="GO" id="GO:0006935">
    <property type="term" value="P:chemotaxis"/>
    <property type="evidence" value="ECO:0007669"/>
    <property type="project" value="UniProtKB-KW"/>
</dbReference>
<keyword evidence="8 10" id="KW-0807">Transducer</keyword>
<feature type="domain" description="HAMP" evidence="13">
    <location>
        <begin position="203"/>
        <end position="256"/>
    </location>
</feature>
<comment type="similarity">
    <text evidence="9">Belongs to the methyl-accepting chemotaxis (MCP) protein family.</text>
</comment>
<dbReference type="InterPro" id="IPR004089">
    <property type="entry name" value="MCPsignal_dom"/>
</dbReference>
<evidence type="ECO:0000256" key="3">
    <source>
        <dbReference type="ARBA" id="ARBA00022481"/>
    </source>
</evidence>
<dbReference type="AlphaFoldDB" id="A0A8J2Z8U6"/>
<evidence type="ECO:0000256" key="6">
    <source>
        <dbReference type="ARBA" id="ARBA00022989"/>
    </source>
</evidence>
<dbReference type="RefSeq" id="WP_188898736.1">
    <property type="nucleotide sequence ID" value="NZ_BMKS01000002.1"/>
</dbReference>
<evidence type="ECO:0000259" key="12">
    <source>
        <dbReference type="PROSITE" id="PS50111"/>
    </source>
</evidence>
<sequence>MRLSIRILIFALLGGLCCIMGIGTGSAWLTLRTQSSGLRAIHADHLLPLRQLQRLANGYAQGILVTSGQVEAGGLDAGAALRRIEQARAAIAEDWREFSRRPLPPEDAALAEALARDKAAADAALARLPDRPEQLRAFLARDLPQAIRPLLASLDALAERLAERASAIHAESRAQERAFLGVVGLLSVAGALTMAIGLRLVTTRITRPLAALTQVTGRLAEGDYTAAVPASDHGDEVGALARSLIVLKEKAQLARRLEAEAQAQAARTEAERREAALRLADRLDAAVGSIASGLAASAQGLQRTAEGLADAAARTGTEAAEAARGADQALAHVLAVAEAAEALSASASGIGQQVGVSAEIARTAVSEADATDDTVRSLSEAAGRIGDVLRLISDIANQTNLLALNATIEAARAGEAGKGFAVVASEVKALANQTGRATEEISQQIAAMQAATGRAVEAIQNIRATIHRINEIGAAIAEAVQQQGATTREMARGVQEAASGTRQVAGSINQVSADAEGTKAALARLRGASEEVARQGEALRTEMAAFLDSLRAA</sequence>
<evidence type="ECO:0000259" key="13">
    <source>
        <dbReference type="PROSITE" id="PS50885"/>
    </source>
</evidence>
<evidence type="ECO:0000313" key="14">
    <source>
        <dbReference type="EMBL" id="GGG22401.1"/>
    </source>
</evidence>
<dbReference type="Pfam" id="PF00015">
    <property type="entry name" value="MCPsignal"/>
    <property type="match status" value="1"/>
</dbReference>
<dbReference type="SUPFAM" id="SSF158472">
    <property type="entry name" value="HAMP domain-like"/>
    <property type="match status" value="1"/>
</dbReference>
<dbReference type="EMBL" id="BMKS01000002">
    <property type="protein sequence ID" value="GGG22401.1"/>
    <property type="molecule type" value="Genomic_DNA"/>
</dbReference>
<evidence type="ECO:0000256" key="2">
    <source>
        <dbReference type="ARBA" id="ARBA00022475"/>
    </source>
</evidence>
<evidence type="ECO:0000256" key="7">
    <source>
        <dbReference type="ARBA" id="ARBA00023136"/>
    </source>
</evidence>
<dbReference type="InterPro" id="IPR003660">
    <property type="entry name" value="HAMP_dom"/>
</dbReference>
<comment type="caution">
    <text evidence="14">The sequence shown here is derived from an EMBL/GenBank/DDBJ whole genome shotgun (WGS) entry which is preliminary data.</text>
</comment>
<dbReference type="PROSITE" id="PS50111">
    <property type="entry name" value="CHEMOTAXIS_TRANSDUC_2"/>
    <property type="match status" value="1"/>
</dbReference>
<proteinExistence type="inferred from homology"/>
<keyword evidence="4" id="KW-0145">Chemotaxis</keyword>
<dbReference type="GO" id="GO:0005886">
    <property type="term" value="C:plasma membrane"/>
    <property type="evidence" value="ECO:0007669"/>
    <property type="project" value="UniProtKB-SubCell"/>
</dbReference>
<keyword evidence="7" id="KW-0472">Membrane</keyword>
<protein>
    <recommendedName>
        <fullName evidence="16">Methyl-accepting chemotaxis protein</fullName>
    </recommendedName>
</protein>
<dbReference type="Gene3D" id="1.10.287.950">
    <property type="entry name" value="Methyl-accepting chemotaxis protein"/>
    <property type="match status" value="1"/>
</dbReference>
<keyword evidence="2" id="KW-1003">Cell membrane</keyword>
<evidence type="ECO:0000256" key="5">
    <source>
        <dbReference type="ARBA" id="ARBA00022692"/>
    </source>
</evidence>
<keyword evidence="5" id="KW-0812">Transmembrane</keyword>
<evidence type="ECO:0000256" key="11">
    <source>
        <dbReference type="SAM" id="Coils"/>
    </source>
</evidence>
<dbReference type="SMART" id="SM00283">
    <property type="entry name" value="MA"/>
    <property type="match status" value="1"/>
</dbReference>
<dbReference type="Pfam" id="PF02203">
    <property type="entry name" value="TarH"/>
    <property type="match status" value="1"/>
</dbReference>
<dbReference type="SUPFAM" id="SSF58104">
    <property type="entry name" value="Methyl-accepting chemotaxis protein (MCP) signaling domain"/>
    <property type="match status" value="1"/>
</dbReference>
<evidence type="ECO:0000256" key="4">
    <source>
        <dbReference type="ARBA" id="ARBA00022500"/>
    </source>
</evidence>
<evidence type="ECO:0008006" key="16">
    <source>
        <dbReference type="Google" id="ProtNLM"/>
    </source>
</evidence>
<name>A0A8J2Z8U6_9PROT</name>
<reference evidence="14 15" key="1">
    <citation type="journal article" date="2014" name="Int. J. Syst. Evol. Microbiol.">
        <title>Complete genome sequence of Corynebacterium casei LMG S-19264T (=DSM 44701T), isolated from a smear-ripened cheese.</title>
        <authorList>
            <consortium name="US DOE Joint Genome Institute (JGI-PGF)"/>
            <person name="Walter F."/>
            <person name="Albersmeier A."/>
            <person name="Kalinowski J."/>
            <person name="Ruckert C."/>
        </authorList>
    </citation>
    <scope>NUCLEOTIDE SEQUENCE [LARGE SCALE GENOMIC DNA]</scope>
    <source>
        <strain evidence="14 15">CGMCC 1.16330</strain>
    </source>
</reference>
<evidence type="ECO:0000256" key="1">
    <source>
        <dbReference type="ARBA" id="ARBA00004651"/>
    </source>
</evidence>
<dbReference type="GO" id="GO:0007165">
    <property type="term" value="P:signal transduction"/>
    <property type="evidence" value="ECO:0007669"/>
    <property type="project" value="UniProtKB-KW"/>
</dbReference>
<feature type="coiled-coil region" evidence="11">
    <location>
        <begin position="247"/>
        <end position="278"/>
    </location>
</feature>
<dbReference type="PANTHER" id="PTHR32089:SF112">
    <property type="entry name" value="LYSOZYME-LIKE PROTEIN-RELATED"/>
    <property type="match status" value="1"/>
</dbReference>
<dbReference type="PANTHER" id="PTHR32089">
    <property type="entry name" value="METHYL-ACCEPTING CHEMOTAXIS PROTEIN MCPB"/>
    <property type="match status" value="1"/>
</dbReference>
<gene>
    <name evidence="14" type="ORF">GCM10010964_08250</name>
</gene>
<keyword evidence="11" id="KW-0175">Coiled coil</keyword>
<feature type="domain" description="Methyl-accepting transducer" evidence="12">
    <location>
        <begin position="290"/>
        <end position="519"/>
    </location>
</feature>